<evidence type="ECO:0000313" key="2">
    <source>
        <dbReference type="Proteomes" id="UP001500975"/>
    </source>
</evidence>
<dbReference type="EMBL" id="BAABGJ010000019">
    <property type="protein sequence ID" value="GAA4341334.1"/>
    <property type="molecule type" value="Genomic_DNA"/>
</dbReference>
<organism evidence="1 2">
    <name type="scientific">Variovorax defluvii</name>
    <dbReference type="NCBI Taxonomy" id="913761"/>
    <lineage>
        <taxon>Bacteria</taxon>
        <taxon>Pseudomonadati</taxon>
        <taxon>Pseudomonadota</taxon>
        <taxon>Betaproteobacteria</taxon>
        <taxon>Burkholderiales</taxon>
        <taxon>Comamonadaceae</taxon>
        <taxon>Variovorax</taxon>
    </lineage>
</organism>
<keyword evidence="2" id="KW-1185">Reference proteome</keyword>
<sequence>MHREISSPDGTICAELRFALAAIDMNKKPSDHSLLESALSTIEQVLAHADQEMRGEPYLGPTLNVPLEALSGTDADEQRLRISAAQSAINLCLGSAAALIDVSQALMNRSVDRSPETLEREWHAIVAHTKIASRSAYRAALIMAAQKNVLAAQGEPQSEDVYGGLTHGLTH</sequence>
<gene>
    <name evidence="1" type="ORF">GCM10023165_21960</name>
</gene>
<reference evidence="2" key="1">
    <citation type="journal article" date="2019" name="Int. J. Syst. Evol. Microbiol.">
        <title>The Global Catalogue of Microorganisms (GCM) 10K type strain sequencing project: providing services to taxonomists for standard genome sequencing and annotation.</title>
        <authorList>
            <consortium name="The Broad Institute Genomics Platform"/>
            <consortium name="The Broad Institute Genome Sequencing Center for Infectious Disease"/>
            <person name="Wu L."/>
            <person name="Ma J."/>
        </authorList>
    </citation>
    <scope>NUCLEOTIDE SEQUENCE [LARGE SCALE GENOMIC DNA]</scope>
    <source>
        <strain evidence="2">JCM 17804</strain>
    </source>
</reference>
<dbReference type="Proteomes" id="UP001500975">
    <property type="component" value="Unassembled WGS sequence"/>
</dbReference>
<name>A0ABP8HMQ2_9BURK</name>
<comment type="caution">
    <text evidence="1">The sequence shown here is derived from an EMBL/GenBank/DDBJ whole genome shotgun (WGS) entry which is preliminary data.</text>
</comment>
<accession>A0ABP8HMQ2</accession>
<proteinExistence type="predicted"/>
<protein>
    <submittedName>
        <fullName evidence="1">Uncharacterized protein</fullName>
    </submittedName>
</protein>
<evidence type="ECO:0000313" key="1">
    <source>
        <dbReference type="EMBL" id="GAA4341334.1"/>
    </source>
</evidence>